<evidence type="ECO:0000313" key="11">
    <source>
        <dbReference type="EMBL" id="MBB6446669.1"/>
    </source>
</evidence>
<accession>A0A7X0LXQ6</accession>
<keyword evidence="9" id="KW-0472">Membrane</keyword>
<organism evidence="11 12">
    <name type="scientific">Bacillus benzoevorans</name>
    <dbReference type="NCBI Taxonomy" id="1456"/>
    <lineage>
        <taxon>Bacteria</taxon>
        <taxon>Bacillati</taxon>
        <taxon>Bacillota</taxon>
        <taxon>Bacilli</taxon>
        <taxon>Bacillales</taxon>
        <taxon>Bacillaceae</taxon>
        <taxon>Bacillus</taxon>
    </lineage>
</organism>
<dbReference type="Pfam" id="PF07730">
    <property type="entry name" value="HisKA_3"/>
    <property type="match status" value="1"/>
</dbReference>
<evidence type="ECO:0000259" key="10">
    <source>
        <dbReference type="Pfam" id="PF07730"/>
    </source>
</evidence>
<keyword evidence="12" id="KW-1185">Reference proteome</keyword>
<feature type="transmembrane region" description="Helical" evidence="9">
    <location>
        <begin position="9"/>
        <end position="28"/>
    </location>
</feature>
<evidence type="ECO:0000256" key="3">
    <source>
        <dbReference type="ARBA" id="ARBA00022553"/>
    </source>
</evidence>
<dbReference type="InterPro" id="IPR050482">
    <property type="entry name" value="Sensor_HK_TwoCompSys"/>
</dbReference>
<keyword evidence="7" id="KW-0067">ATP-binding</keyword>
<dbReference type="InterPro" id="IPR011712">
    <property type="entry name" value="Sig_transdc_His_kin_sub3_dim/P"/>
</dbReference>
<feature type="transmembrane region" description="Helical" evidence="9">
    <location>
        <begin position="77"/>
        <end position="93"/>
    </location>
</feature>
<gene>
    <name evidence="11" type="ORF">HNR53_003329</name>
</gene>
<name>A0A7X0LXQ6_9BACI</name>
<keyword evidence="3" id="KW-0597">Phosphoprotein</keyword>
<feature type="domain" description="Signal transduction histidine kinase subgroup 3 dimerisation and phosphoacceptor" evidence="10">
    <location>
        <begin position="155"/>
        <end position="214"/>
    </location>
</feature>
<evidence type="ECO:0000256" key="6">
    <source>
        <dbReference type="ARBA" id="ARBA00022777"/>
    </source>
</evidence>
<dbReference type="EMBL" id="JACHGK010000012">
    <property type="protein sequence ID" value="MBB6446669.1"/>
    <property type="molecule type" value="Genomic_DNA"/>
</dbReference>
<dbReference type="PANTHER" id="PTHR24421">
    <property type="entry name" value="NITRATE/NITRITE SENSOR PROTEIN NARX-RELATED"/>
    <property type="match status" value="1"/>
</dbReference>
<reference evidence="11 12" key="1">
    <citation type="submission" date="2020-08" db="EMBL/GenBank/DDBJ databases">
        <title>Genomic Encyclopedia of Type Strains, Phase IV (KMG-IV): sequencing the most valuable type-strain genomes for metagenomic binning, comparative biology and taxonomic classification.</title>
        <authorList>
            <person name="Goeker M."/>
        </authorList>
    </citation>
    <scope>NUCLEOTIDE SEQUENCE [LARGE SCALE GENOMIC DNA]</scope>
    <source>
        <strain evidence="11 12">DSM 5391</strain>
    </source>
</reference>
<evidence type="ECO:0000256" key="8">
    <source>
        <dbReference type="ARBA" id="ARBA00023012"/>
    </source>
</evidence>
<evidence type="ECO:0000256" key="1">
    <source>
        <dbReference type="ARBA" id="ARBA00000085"/>
    </source>
</evidence>
<dbReference type="GO" id="GO:0046983">
    <property type="term" value="F:protein dimerization activity"/>
    <property type="evidence" value="ECO:0007669"/>
    <property type="project" value="InterPro"/>
</dbReference>
<dbReference type="EC" id="2.7.13.3" evidence="2"/>
<dbReference type="PANTHER" id="PTHR24421:SF10">
    <property type="entry name" value="NITRATE_NITRITE SENSOR PROTEIN NARQ"/>
    <property type="match status" value="1"/>
</dbReference>
<evidence type="ECO:0000256" key="9">
    <source>
        <dbReference type="SAM" id="Phobius"/>
    </source>
</evidence>
<dbReference type="RefSeq" id="WP_377802207.1">
    <property type="nucleotide sequence ID" value="NZ_JBHLZA010000067.1"/>
</dbReference>
<dbReference type="GO" id="GO:0016020">
    <property type="term" value="C:membrane"/>
    <property type="evidence" value="ECO:0007669"/>
    <property type="project" value="InterPro"/>
</dbReference>
<keyword evidence="8" id="KW-0902">Two-component regulatory system</keyword>
<comment type="catalytic activity">
    <reaction evidence="1">
        <text>ATP + protein L-histidine = ADP + protein N-phospho-L-histidine.</text>
        <dbReference type="EC" id="2.7.13.3"/>
    </reaction>
</comment>
<protein>
    <recommendedName>
        <fullName evidence="2">histidine kinase</fullName>
        <ecNumber evidence="2">2.7.13.3</ecNumber>
    </recommendedName>
</protein>
<dbReference type="CDD" id="cd16917">
    <property type="entry name" value="HATPase_UhpB-NarQ-NarX-like"/>
    <property type="match status" value="1"/>
</dbReference>
<keyword evidence="9" id="KW-1133">Transmembrane helix</keyword>
<dbReference type="Gene3D" id="3.30.565.10">
    <property type="entry name" value="Histidine kinase-like ATPase, C-terminal domain"/>
    <property type="match status" value="1"/>
</dbReference>
<comment type="caution">
    <text evidence="11">The sequence shown here is derived from an EMBL/GenBank/DDBJ whole genome shotgun (WGS) entry which is preliminary data.</text>
</comment>
<dbReference type="Gene3D" id="1.20.5.1930">
    <property type="match status" value="1"/>
</dbReference>
<dbReference type="GO" id="GO:0005524">
    <property type="term" value="F:ATP binding"/>
    <property type="evidence" value="ECO:0007669"/>
    <property type="project" value="UniProtKB-KW"/>
</dbReference>
<keyword evidence="4" id="KW-0808">Transferase</keyword>
<keyword evidence="6 11" id="KW-0418">Kinase</keyword>
<keyword evidence="5" id="KW-0547">Nucleotide-binding</keyword>
<keyword evidence="9" id="KW-0812">Transmembrane</keyword>
<evidence type="ECO:0000256" key="2">
    <source>
        <dbReference type="ARBA" id="ARBA00012438"/>
    </source>
</evidence>
<evidence type="ECO:0000313" key="12">
    <source>
        <dbReference type="Proteomes" id="UP000531594"/>
    </source>
</evidence>
<evidence type="ECO:0000256" key="5">
    <source>
        <dbReference type="ARBA" id="ARBA00022741"/>
    </source>
</evidence>
<dbReference type="AlphaFoldDB" id="A0A7X0LXQ6"/>
<feature type="transmembrane region" description="Helical" evidence="9">
    <location>
        <begin position="34"/>
        <end position="65"/>
    </location>
</feature>
<dbReference type="Proteomes" id="UP000531594">
    <property type="component" value="Unassembled WGS sequence"/>
</dbReference>
<dbReference type="SUPFAM" id="SSF55874">
    <property type="entry name" value="ATPase domain of HSP90 chaperone/DNA topoisomerase II/histidine kinase"/>
    <property type="match status" value="1"/>
</dbReference>
<evidence type="ECO:0000256" key="4">
    <source>
        <dbReference type="ARBA" id="ARBA00022679"/>
    </source>
</evidence>
<feature type="transmembrane region" description="Helical" evidence="9">
    <location>
        <begin position="99"/>
        <end position="117"/>
    </location>
</feature>
<dbReference type="GO" id="GO:0000155">
    <property type="term" value="F:phosphorelay sensor kinase activity"/>
    <property type="evidence" value="ECO:0007669"/>
    <property type="project" value="InterPro"/>
</dbReference>
<evidence type="ECO:0000256" key="7">
    <source>
        <dbReference type="ARBA" id="ARBA00022840"/>
    </source>
</evidence>
<sequence length="344" mass="39635">MIRLDSSSLSWGIIVFSLALAFYFLLSLKELPLLLYLLLSIISLATGLLFTESVFFTMLILLYLLIDSTYSLNEKRFQFYAAINVFCIILLLWKDPNQWLPWAFISLFVSFLVLKSNSMANERMEQKEIYGELLGEYRKLKRMNLERERDARIQERTMMARDIHDSVGHRLTALLMKLEILSMQHPNSDYDDLKRMAKESLEEIRHSVKTLQTEENEGIATVVQLIRKLEAESHISVQFTMKQGILSVPLNNEKSVVLYRVIQEGLTNAMRHAGSREVQVTLGKSAIGDIQFMISNRVFMPKPFTFGFGLKNMKARIEGIKGTLEVYQTEDQFVLTGTIPNREG</sequence>
<proteinExistence type="predicted"/>
<dbReference type="InterPro" id="IPR036890">
    <property type="entry name" value="HATPase_C_sf"/>
</dbReference>